<accession>K9VVY4</accession>
<dbReference type="RefSeq" id="WP_015201846.1">
    <property type="nucleotide sequence ID" value="NC_019753.1"/>
</dbReference>
<dbReference type="PROSITE" id="PS51296">
    <property type="entry name" value="RIESKE"/>
    <property type="match status" value="1"/>
</dbReference>
<dbReference type="PANTHER" id="PTHR21266">
    <property type="entry name" value="IRON-SULFUR DOMAIN CONTAINING PROTEIN"/>
    <property type="match status" value="1"/>
</dbReference>
<dbReference type="InterPro" id="IPR013626">
    <property type="entry name" value="PaO"/>
</dbReference>
<dbReference type="eggNOG" id="COG4638">
    <property type="taxonomic scope" value="Bacteria"/>
</dbReference>
<dbReference type="Proteomes" id="UP000010472">
    <property type="component" value="Chromosome"/>
</dbReference>
<dbReference type="InterPro" id="IPR017941">
    <property type="entry name" value="Rieske_2Fe-2S"/>
</dbReference>
<keyword evidence="14" id="KW-1185">Reference proteome</keyword>
<keyword evidence="9" id="KW-0411">Iron-sulfur</keyword>
<dbReference type="STRING" id="1173022.Cri9333_0806"/>
<dbReference type="InterPro" id="IPR050584">
    <property type="entry name" value="Cholesterol_7-desaturase"/>
</dbReference>
<dbReference type="KEGG" id="cep:Cri9333_0806"/>
<dbReference type="PATRIC" id="fig|1173022.3.peg.878"/>
<evidence type="ECO:0000256" key="1">
    <source>
        <dbReference type="ARBA" id="ARBA00004370"/>
    </source>
</evidence>
<keyword evidence="5" id="KW-0809">Transit peptide</keyword>
<feature type="transmembrane region" description="Helical" evidence="11">
    <location>
        <begin position="426"/>
        <end position="445"/>
    </location>
</feature>
<proteinExistence type="predicted"/>
<reference evidence="13 14" key="1">
    <citation type="submission" date="2012-06" db="EMBL/GenBank/DDBJ databases">
        <title>Finished chromosome of genome of Crinalium epipsammum PCC 9333.</title>
        <authorList>
            <consortium name="US DOE Joint Genome Institute"/>
            <person name="Gugger M."/>
            <person name="Coursin T."/>
            <person name="Rippka R."/>
            <person name="Tandeau De Marsac N."/>
            <person name="Huntemann M."/>
            <person name="Wei C.-L."/>
            <person name="Han J."/>
            <person name="Detter J.C."/>
            <person name="Han C."/>
            <person name="Tapia R."/>
            <person name="Davenport K."/>
            <person name="Daligault H."/>
            <person name="Erkkila T."/>
            <person name="Gu W."/>
            <person name="Munk A.C.C."/>
            <person name="Teshima H."/>
            <person name="Xu Y."/>
            <person name="Chain P."/>
            <person name="Chen A."/>
            <person name="Krypides N."/>
            <person name="Mavromatis K."/>
            <person name="Markowitz V."/>
            <person name="Szeto E."/>
            <person name="Ivanova N."/>
            <person name="Mikhailova N."/>
            <person name="Ovchinnikova G."/>
            <person name="Pagani I."/>
            <person name="Pati A."/>
            <person name="Goodwin L."/>
            <person name="Peters L."/>
            <person name="Pitluck S."/>
            <person name="Woyke T."/>
            <person name="Kerfeld C."/>
        </authorList>
    </citation>
    <scope>NUCLEOTIDE SEQUENCE [LARGE SCALE GENOMIC DNA]</scope>
    <source>
        <strain evidence="13 14">PCC 9333</strain>
    </source>
</reference>
<dbReference type="GO" id="GO:0046872">
    <property type="term" value="F:metal ion binding"/>
    <property type="evidence" value="ECO:0007669"/>
    <property type="project" value="UniProtKB-KW"/>
</dbReference>
<dbReference type="PANTHER" id="PTHR21266:SF32">
    <property type="entry name" value="CHOLESTEROL 7-DESATURASE NVD"/>
    <property type="match status" value="1"/>
</dbReference>
<evidence type="ECO:0000256" key="11">
    <source>
        <dbReference type="SAM" id="Phobius"/>
    </source>
</evidence>
<dbReference type="Gene3D" id="2.102.10.10">
    <property type="entry name" value="Rieske [2Fe-2S] iron-sulphur domain"/>
    <property type="match status" value="1"/>
</dbReference>
<dbReference type="EC" id="1.14.12.20" evidence="13"/>
<evidence type="ECO:0000256" key="7">
    <source>
        <dbReference type="ARBA" id="ARBA00023002"/>
    </source>
</evidence>
<sequence>MLAEKRIETTQTDQFLAGGNDPARFDCKEAWYPVFYIEDLDKSKPSKFTLLGQDLVIWWDKQGNSWRALADQCPHRLAPLSEGRIAEDGLLECPYHGWAFTGEGKCDRIPQQQAENKAHASQRACVASFPTVTRQGLLFIYPGEPENAFNVKVPIIEPIEESPDGWICLNTFRDLPYDALTLLENVLDASHVPFTHHRSVGNRTNAAPVELEVVASDKQGFKGIWEEGPRKGTLGKQFTTFIAPALMWHDLTSKQFGRTLTVVYATPIRKGECRIFARFPFKFSSKLPGLFLKLTPRWYSHLGQNNVLEDDQIFLHYQERYLAAKGGGANFAKAFYLPTRADTFVTALRKWVNEYQADPFPEETFSPPLSTEVLLDRYHSHTIKCASCSQALRNIKRIRWGIGVSGAIALTMLPLFNSAFGQPTMLVTIASVIIPLIAGSAWLWLGHLEGRFERGREVPPRNLPDNQK</sequence>
<keyword evidence="8" id="KW-0408">Iron</keyword>
<dbReference type="Gene3D" id="3.90.380.10">
    <property type="entry name" value="Naphthalene 1,2-dioxygenase Alpha Subunit, Chain A, domain 1"/>
    <property type="match status" value="1"/>
</dbReference>
<evidence type="ECO:0000256" key="2">
    <source>
        <dbReference type="ARBA" id="ARBA00022692"/>
    </source>
</evidence>
<dbReference type="CDD" id="cd03480">
    <property type="entry name" value="Rieske_RO_Alpha_PaO"/>
    <property type="match status" value="1"/>
</dbReference>
<dbReference type="GO" id="GO:0016020">
    <property type="term" value="C:membrane"/>
    <property type="evidence" value="ECO:0007669"/>
    <property type="project" value="UniProtKB-SubCell"/>
</dbReference>
<evidence type="ECO:0000256" key="6">
    <source>
        <dbReference type="ARBA" id="ARBA00022989"/>
    </source>
</evidence>
<dbReference type="InterPro" id="IPR036922">
    <property type="entry name" value="Rieske_2Fe-2S_sf"/>
</dbReference>
<evidence type="ECO:0000313" key="14">
    <source>
        <dbReference type="Proteomes" id="UP000010472"/>
    </source>
</evidence>
<comment type="subcellular location">
    <subcellularLocation>
        <location evidence="1">Membrane</location>
    </subcellularLocation>
</comment>
<dbReference type="Pfam" id="PF00355">
    <property type="entry name" value="Rieske"/>
    <property type="match status" value="1"/>
</dbReference>
<dbReference type="EMBL" id="CP003620">
    <property type="protein sequence ID" value="AFZ11724.1"/>
    <property type="molecule type" value="Genomic_DNA"/>
</dbReference>
<evidence type="ECO:0000259" key="12">
    <source>
        <dbReference type="PROSITE" id="PS51296"/>
    </source>
</evidence>
<keyword evidence="7 13" id="KW-0560">Oxidoreductase</keyword>
<dbReference type="Pfam" id="PF08417">
    <property type="entry name" value="PaO"/>
    <property type="match status" value="1"/>
</dbReference>
<dbReference type="GO" id="GO:0051537">
    <property type="term" value="F:2 iron, 2 sulfur cluster binding"/>
    <property type="evidence" value="ECO:0007669"/>
    <property type="project" value="UniProtKB-KW"/>
</dbReference>
<dbReference type="SUPFAM" id="SSF50022">
    <property type="entry name" value="ISP domain"/>
    <property type="match status" value="1"/>
</dbReference>
<evidence type="ECO:0000256" key="8">
    <source>
        <dbReference type="ARBA" id="ARBA00023004"/>
    </source>
</evidence>
<protein>
    <submittedName>
        <fullName evidence="13">Pheophorbide a oxygenase</fullName>
        <ecNumber evidence="13">1.14.12.20</ecNumber>
    </submittedName>
</protein>
<keyword evidence="6 11" id="KW-1133">Transmembrane helix</keyword>
<feature type="domain" description="Rieske" evidence="12">
    <location>
        <begin position="31"/>
        <end position="140"/>
    </location>
</feature>
<dbReference type="HOGENOM" id="CLU_003927_1_1_3"/>
<name>K9VVY4_9CYAN</name>
<dbReference type="GO" id="GO:0010277">
    <property type="term" value="F:chlorophyllide a oxygenase activity"/>
    <property type="evidence" value="ECO:0007669"/>
    <property type="project" value="InterPro"/>
</dbReference>
<evidence type="ECO:0000256" key="10">
    <source>
        <dbReference type="ARBA" id="ARBA00023136"/>
    </source>
</evidence>
<keyword evidence="10 11" id="KW-0472">Membrane</keyword>
<dbReference type="SUPFAM" id="SSF55961">
    <property type="entry name" value="Bet v1-like"/>
    <property type="match status" value="1"/>
</dbReference>
<keyword evidence="4" id="KW-0479">Metal-binding</keyword>
<dbReference type="OrthoDB" id="477744at2"/>
<organism evidence="13 14">
    <name type="scientific">Crinalium epipsammum PCC 9333</name>
    <dbReference type="NCBI Taxonomy" id="1173022"/>
    <lineage>
        <taxon>Bacteria</taxon>
        <taxon>Bacillati</taxon>
        <taxon>Cyanobacteriota</taxon>
        <taxon>Cyanophyceae</taxon>
        <taxon>Gomontiellales</taxon>
        <taxon>Gomontiellaceae</taxon>
        <taxon>Crinalium</taxon>
    </lineage>
</organism>
<dbReference type="GO" id="GO:0016705">
    <property type="term" value="F:oxidoreductase activity, acting on paired donors, with incorporation or reduction of molecular oxygen"/>
    <property type="evidence" value="ECO:0007669"/>
    <property type="project" value="UniProtKB-ARBA"/>
</dbReference>
<dbReference type="AlphaFoldDB" id="K9VVY4"/>
<keyword evidence="3" id="KW-0001">2Fe-2S</keyword>
<feature type="transmembrane region" description="Helical" evidence="11">
    <location>
        <begin position="400"/>
        <end position="420"/>
    </location>
</feature>
<keyword evidence="2 11" id="KW-0812">Transmembrane</keyword>
<evidence type="ECO:0000256" key="4">
    <source>
        <dbReference type="ARBA" id="ARBA00022723"/>
    </source>
</evidence>
<evidence type="ECO:0000256" key="9">
    <source>
        <dbReference type="ARBA" id="ARBA00023014"/>
    </source>
</evidence>
<dbReference type="GO" id="GO:0005737">
    <property type="term" value="C:cytoplasm"/>
    <property type="evidence" value="ECO:0007669"/>
    <property type="project" value="TreeGrafter"/>
</dbReference>
<evidence type="ECO:0000313" key="13">
    <source>
        <dbReference type="EMBL" id="AFZ11724.1"/>
    </source>
</evidence>
<evidence type="ECO:0000256" key="5">
    <source>
        <dbReference type="ARBA" id="ARBA00022946"/>
    </source>
</evidence>
<gene>
    <name evidence="13" type="ORF">Cri9333_0806</name>
</gene>
<evidence type="ECO:0000256" key="3">
    <source>
        <dbReference type="ARBA" id="ARBA00022714"/>
    </source>
</evidence>